<evidence type="ECO:0000256" key="3">
    <source>
        <dbReference type="ARBA" id="ARBA00022695"/>
    </source>
</evidence>
<dbReference type="PANTHER" id="PTHR19376">
    <property type="entry name" value="DNA-DIRECTED RNA POLYMERASE"/>
    <property type="match status" value="1"/>
</dbReference>
<evidence type="ECO:0000256" key="7">
    <source>
        <dbReference type="HAMAP-Rule" id="MF_01324"/>
    </source>
</evidence>
<feature type="binding site" evidence="7">
    <location>
        <position position="297"/>
    </location>
    <ligand>
        <name>Zn(2+)</name>
        <dbReference type="ChEBI" id="CHEBI:29105"/>
    </ligand>
</feature>
<dbReference type="EC" id="2.7.7.6" evidence="7"/>
<dbReference type="Gene3D" id="1.10.1790.20">
    <property type="match status" value="1"/>
</dbReference>
<evidence type="ECO:0000256" key="6">
    <source>
        <dbReference type="ARBA" id="ARBA00023163"/>
    </source>
</evidence>
<evidence type="ECO:0000256" key="5">
    <source>
        <dbReference type="ARBA" id="ARBA00022833"/>
    </source>
</evidence>
<dbReference type="FunFam" id="1.10.150.390:FF:000002">
    <property type="entry name" value="DNA-directed RNA polymerase subunit beta"/>
    <property type="match status" value="1"/>
</dbReference>
<dbReference type="PANTHER" id="PTHR19376:SF68">
    <property type="entry name" value="DNA-DIRECTED RNA POLYMERASE SUBUNIT BETA"/>
    <property type="match status" value="1"/>
</dbReference>
<comment type="catalytic activity">
    <reaction evidence="7">
        <text>RNA(n) + a ribonucleoside 5'-triphosphate = RNA(n+1) + diphosphate</text>
        <dbReference type="Rhea" id="RHEA:21248"/>
        <dbReference type="Rhea" id="RHEA-COMP:14527"/>
        <dbReference type="Rhea" id="RHEA-COMP:17342"/>
        <dbReference type="ChEBI" id="CHEBI:33019"/>
        <dbReference type="ChEBI" id="CHEBI:61557"/>
        <dbReference type="ChEBI" id="CHEBI:140395"/>
        <dbReference type="EC" id="2.7.7.6"/>
    </reaction>
</comment>
<keyword evidence="2 7" id="KW-0808">Transferase</keyword>
<dbReference type="GO" id="GO:0008270">
    <property type="term" value="F:zinc ion binding"/>
    <property type="evidence" value="ECO:0007669"/>
    <property type="project" value="UniProtKB-UniRule"/>
</dbReference>
<dbReference type="GO" id="GO:0003677">
    <property type="term" value="F:DNA binding"/>
    <property type="evidence" value="ECO:0007669"/>
    <property type="project" value="UniProtKB-UniRule"/>
</dbReference>
<keyword evidence="4 7" id="KW-0479">Metal-binding</keyword>
<accession>A0A1G4NUP9</accession>
<dbReference type="Pfam" id="PF04983">
    <property type="entry name" value="RNA_pol_Rpb1_3"/>
    <property type="match status" value="1"/>
</dbReference>
<keyword evidence="1 7" id="KW-0240">DNA-directed RNA polymerase</keyword>
<dbReference type="Pfam" id="PF04998">
    <property type="entry name" value="RNA_pol_Rpb1_5"/>
    <property type="match status" value="2"/>
</dbReference>
<feature type="domain" description="RNA polymerase Rpb1" evidence="10">
    <location>
        <begin position="94"/>
        <end position="173"/>
    </location>
</feature>
<keyword evidence="6 7" id="KW-0804">Transcription</keyword>
<geneLocation type="chloroplast" evidence="11"/>
<feature type="domain" description="RNA polymerase Rpb1" evidence="9">
    <location>
        <begin position="1035"/>
        <end position="1128"/>
    </location>
</feature>
<evidence type="ECO:0000313" key="11">
    <source>
        <dbReference type="EMBL" id="SCW22367.1"/>
    </source>
</evidence>
<dbReference type="RefSeq" id="YP_009314113.1">
    <property type="nucleotide sequence ID" value="NC_031660.1"/>
</dbReference>
<evidence type="ECO:0000259" key="8">
    <source>
        <dbReference type="Pfam" id="PF04983"/>
    </source>
</evidence>
<feature type="binding site" evidence="7">
    <location>
        <position position="307"/>
    </location>
    <ligand>
        <name>Zn(2+)</name>
        <dbReference type="ChEBI" id="CHEBI:29105"/>
    </ligand>
</feature>
<organism evidence="11">
    <name type="scientific">Izziella formosana</name>
    <dbReference type="NCBI Taxonomy" id="1653389"/>
    <lineage>
        <taxon>Eukaryota</taxon>
        <taxon>Rhodophyta</taxon>
        <taxon>Florideophyceae</taxon>
        <taxon>Nemaliophycidae</taxon>
        <taxon>Nemaliales</taxon>
        <taxon>Liagoraceae</taxon>
        <taxon>Izziella</taxon>
    </lineage>
</organism>
<reference evidence="11" key="2">
    <citation type="submission" date="2016-10" db="EMBL/GenBank/DDBJ databases">
        <authorList>
            <person name="de Groot N.N."/>
        </authorList>
    </citation>
    <scope>NUCLEOTIDE SEQUENCE</scope>
    <source>
        <strain evidence="11">J.0158</strain>
    </source>
</reference>
<evidence type="ECO:0000259" key="10">
    <source>
        <dbReference type="Pfam" id="PF05000"/>
    </source>
</evidence>
<name>A0A1G4NUP9_9FLOR</name>
<dbReference type="Gene3D" id="1.10.132.30">
    <property type="match status" value="1"/>
</dbReference>
<dbReference type="InterPro" id="IPR012756">
    <property type="entry name" value="DNA-dir_RpoC2_beta_pp"/>
</dbReference>
<comment type="function">
    <text evidence="7">DNA-dependent RNA polymerase catalyzes the transcription of DNA into RNA using the four ribonucleoside triphosphates as substrates.</text>
</comment>
<dbReference type="AlphaFoldDB" id="A0A1G4NUP9"/>
<dbReference type="InterPro" id="IPR045867">
    <property type="entry name" value="DNA-dir_RpoC_beta_prime"/>
</dbReference>
<protein>
    <recommendedName>
        <fullName evidence="7">DNA-directed RNA polymerase subunit beta''</fullName>
        <ecNumber evidence="7">2.7.7.6</ecNumber>
    </recommendedName>
    <alternativeName>
        <fullName evidence="7">PEP</fullName>
    </alternativeName>
    <alternativeName>
        <fullName evidence="7">Plastid-encoded RNA polymerase subunit beta''</fullName>
        <shortName evidence="7">RNA polymerase subunit beta''</shortName>
    </alternativeName>
</protein>
<dbReference type="InterPro" id="IPR007081">
    <property type="entry name" value="RNA_pol_Rpb1_5"/>
</dbReference>
<sequence length="1231" mass="137735">MEEKTSTLQPSFSNQVVDKSQLKRLIVWAFRNYGVARAANMADRLKDLGFYYATKAGISLSLEDLKIPPAKKQLLTSTMDSITSTDNKYYRGEITAVERFQKVIDTWNNASESLKKEVIKYFKETDPLNSIYMIAFSGARGNISQVRQLVGMRGLMSDPQGQIIDLPISSNFREGLTVTDYFISSYGARKGLVDIALRTADSGYLTRRLVDVSQDVIIREADCKTRRGILLESMVENQKQLITLEQSLIGRTLCDDLFDRKQQKVIARANQSIDPTLANHIVDSKIHKVLVRSPITCDSVGSVCQLCYGWNLAHGKLVDLGEAVGIIAAQSIGEPGTQLTMRTFHTGGVFTGELAQQIVANEKGVLDYDIEGKYNIIRTRHGEPAFLITQDSSIYLKLSDGIRDTISISKGTILLEKNQAIVKKGQIIAEYPLSNRLITERAQKSILSDFSGKVQFTNLTVEEIQSKQNTIRIAKHGGLVWILSGKTYHVPDTSTLLIKQGEIIDDTTVIATIEIKSKYSGQIELINSSDNNNIGYNEIKVVLDAKHLSNNRVYFDTNFSNGAYVLEMHKGEKFLLYIKPNDVLHNQQLIGELISDTYVTQTGGIVKYLDLPVAKYKSHTQNSKEKYDILGPGYILWISEETHEINKEISLLLVNDSDFIEAGTEIVKNVFAKNSGIVEVIQKDGIVLEVVVKPGDIYMITEDSINTSKTRGFLRPGEVVVQGITTNKLVYWESIQANSNHYLLIRPVIVYSIPHKKYPLETENTDSKYLGLSIIQRTAFKDGDRVKSVQGVNLVKTYLSVNIDNDDNLLDCNVQFHQDHHDQNTFYLHFVIAETLSLKKDSLYSSQHVDCKTKLLVKHGDNIQENTIIAQTDIISNGKGFVEYIDNSNEYSRKLLVVTEADKKIFNVEGVTVKVQSSQWIYAGDEIADGIYSLESGQVITVNASEVVMRIGRPYLVSPGTILHVNHANLVQRGENLATLIFERPKTGDIVQGLPRVEEILEARKKSDTNFNPHNILEESFRSYLNLGLSLYNAAILSIQEIQLFLVKEVQLVYQSQGVDISDKHIEVIVRQMTSKVKIEFGGDTDCLPGEMIELQKIHGINHTMDIMDKQKATYYPILLGITKASLNTDSFISAASFQETTKVLTEAAISGKLDWLKGLKENVIIGRLIPAGTGFNIYNKNINIGSSMQVNKIDDSQILQSNDQKTSSISDIDDIILDDRSARDYHIPST</sequence>
<dbReference type="NCBIfam" id="TIGR02388">
    <property type="entry name" value="rpoC2_cyan"/>
    <property type="match status" value="1"/>
</dbReference>
<proteinExistence type="inferred from homology"/>
<feature type="domain" description="RNA polymerase Rpb1" evidence="9">
    <location>
        <begin position="175"/>
        <end position="382"/>
    </location>
</feature>
<comment type="subunit">
    <text evidence="7">In plastids the minimal PEP RNA polymerase catalytic core is composed of four subunits: alpha, beta, beta', and beta''. When a (nuclear-encoded) sigma factor is associated with the core the holoenzyme is formed, which can initiate transcription.</text>
</comment>
<dbReference type="HAMAP" id="MF_01324">
    <property type="entry name" value="RNApol_bact_RpoC2"/>
    <property type="match status" value="1"/>
</dbReference>
<comment type="cofactor">
    <cofactor evidence="7">
        <name>Zn(2+)</name>
        <dbReference type="ChEBI" id="CHEBI:29105"/>
    </cofactor>
    <text evidence="7">Binds 1 Zn(2+) ion per subunit.</text>
</comment>
<dbReference type="InterPro" id="IPR038120">
    <property type="entry name" value="Rpb1_funnel_sf"/>
</dbReference>
<dbReference type="GO" id="GO:0000428">
    <property type="term" value="C:DNA-directed RNA polymerase complex"/>
    <property type="evidence" value="ECO:0007669"/>
    <property type="project" value="UniProtKB-KW"/>
</dbReference>
<dbReference type="GO" id="GO:0009507">
    <property type="term" value="C:chloroplast"/>
    <property type="evidence" value="ECO:0007669"/>
    <property type="project" value="UniProtKB-SubCell"/>
</dbReference>
<dbReference type="InterPro" id="IPR007066">
    <property type="entry name" value="RNA_pol_Rpb1_3"/>
</dbReference>
<feature type="binding site" evidence="7">
    <location>
        <position position="223"/>
    </location>
    <ligand>
        <name>Zn(2+)</name>
        <dbReference type="ChEBI" id="CHEBI:29105"/>
    </ligand>
</feature>
<comment type="similarity">
    <text evidence="7">Belongs to the RNA polymerase beta' chain family. RpoC2 subfamily.</text>
</comment>
<dbReference type="EMBL" id="LT622868">
    <property type="protein sequence ID" value="SCW22367.1"/>
    <property type="molecule type" value="Genomic_DNA"/>
</dbReference>
<feature type="domain" description="RNA polymerase Rpb1" evidence="8">
    <location>
        <begin position="6"/>
        <end position="65"/>
    </location>
</feature>
<dbReference type="Gene3D" id="1.10.274.100">
    <property type="entry name" value="RNA polymerase Rpb1, domain 3"/>
    <property type="match status" value="1"/>
</dbReference>
<dbReference type="InterPro" id="IPR007083">
    <property type="entry name" value="RNA_pol_Rpb1_4"/>
</dbReference>
<keyword evidence="11" id="KW-0150">Chloroplast</keyword>
<dbReference type="InterPro" id="IPR042102">
    <property type="entry name" value="RNA_pol_Rpb1_3_sf"/>
</dbReference>
<dbReference type="GO" id="GO:0006351">
    <property type="term" value="P:DNA-templated transcription"/>
    <property type="evidence" value="ECO:0007669"/>
    <property type="project" value="UniProtKB-UniRule"/>
</dbReference>
<dbReference type="CDD" id="cd02655">
    <property type="entry name" value="RNAP_beta'_C"/>
    <property type="match status" value="1"/>
</dbReference>
<keyword evidence="5 7" id="KW-0862">Zinc</keyword>
<dbReference type="Pfam" id="PF05000">
    <property type="entry name" value="RNA_pol_Rpb1_4"/>
    <property type="match status" value="1"/>
</dbReference>
<reference evidence="11" key="1">
    <citation type="submission" date="2016-10" db="EMBL/GenBank/DDBJ databases">
        <title>Chloroplast genomes as a tool to resolve red algal phylogenies: a case study in the Nemaliales.</title>
        <authorList>
            <person name="Costa J.F."/>
            <person name="Lin S.M."/>
            <person name="Macaya E.C."/>
            <person name="Fernandez-Garcia C."/>
            <person name="Verbruggen H."/>
        </authorList>
    </citation>
    <scope>NUCLEOTIDE SEQUENCE</scope>
    <source>
        <strain evidence="11">J.0158</strain>
    </source>
</reference>
<evidence type="ECO:0000256" key="2">
    <source>
        <dbReference type="ARBA" id="ARBA00022679"/>
    </source>
</evidence>
<keyword evidence="3 7" id="KW-0548">Nucleotidyltransferase</keyword>
<comment type="subcellular location">
    <subcellularLocation>
        <location evidence="7">Plastid</location>
        <location evidence="7">Chloroplast</location>
    </subcellularLocation>
</comment>
<dbReference type="GeneID" id="30000652"/>
<dbReference type="GO" id="GO:0003899">
    <property type="term" value="F:DNA-directed RNA polymerase activity"/>
    <property type="evidence" value="ECO:0007669"/>
    <property type="project" value="UniProtKB-UniRule"/>
</dbReference>
<gene>
    <name evidence="7 11" type="primary">rpoC2</name>
    <name evidence="11" type="ORF">J0158_119</name>
</gene>
<keyword evidence="11" id="KW-0934">Plastid</keyword>
<evidence type="ECO:0000256" key="4">
    <source>
        <dbReference type="ARBA" id="ARBA00022723"/>
    </source>
</evidence>
<evidence type="ECO:0000259" key="9">
    <source>
        <dbReference type="Pfam" id="PF04998"/>
    </source>
</evidence>
<feature type="binding site" evidence="7">
    <location>
        <position position="304"/>
    </location>
    <ligand>
        <name>Zn(2+)</name>
        <dbReference type="ChEBI" id="CHEBI:29105"/>
    </ligand>
</feature>
<dbReference type="SUPFAM" id="SSF64484">
    <property type="entry name" value="beta and beta-prime subunits of DNA dependent RNA-polymerase"/>
    <property type="match status" value="1"/>
</dbReference>
<dbReference type="Gene3D" id="1.10.150.390">
    <property type="match status" value="1"/>
</dbReference>
<evidence type="ECO:0000256" key="1">
    <source>
        <dbReference type="ARBA" id="ARBA00022478"/>
    </source>
</evidence>